<name>A0A194X3C6_MOLSC</name>
<evidence type="ECO:0000313" key="2">
    <source>
        <dbReference type="Proteomes" id="UP000070700"/>
    </source>
</evidence>
<sequence length="119" mass="13174">MSHLHSLAFPLAWQTRKPEVFSSKPHDPSQKCPRAISAQERTPQRIASAPAIPAALLRCSNSNCSLSTFSVLFFSLQSLQSVLFLLIPDLVDLYNRSTPSIMAFRGKILLSGYNIDLSI</sequence>
<dbReference type="AlphaFoldDB" id="A0A194X3C6"/>
<organism evidence="1 2">
    <name type="scientific">Mollisia scopiformis</name>
    <name type="common">Conifer needle endophyte fungus</name>
    <name type="synonym">Phialocephala scopiformis</name>
    <dbReference type="NCBI Taxonomy" id="149040"/>
    <lineage>
        <taxon>Eukaryota</taxon>
        <taxon>Fungi</taxon>
        <taxon>Dikarya</taxon>
        <taxon>Ascomycota</taxon>
        <taxon>Pezizomycotina</taxon>
        <taxon>Leotiomycetes</taxon>
        <taxon>Helotiales</taxon>
        <taxon>Mollisiaceae</taxon>
        <taxon>Mollisia</taxon>
    </lineage>
</organism>
<evidence type="ECO:0000313" key="1">
    <source>
        <dbReference type="EMBL" id="KUJ14671.1"/>
    </source>
</evidence>
<accession>A0A194X3C6</accession>
<dbReference type="EMBL" id="KQ947419">
    <property type="protein sequence ID" value="KUJ14671.1"/>
    <property type="molecule type" value="Genomic_DNA"/>
</dbReference>
<gene>
    <name evidence="1" type="ORF">LY89DRAFT_118863</name>
</gene>
<dbReference type="GeneID" id="28814852"/>
<dbReference type="KEGG" id="psco:LY89DRAFT_118863"/>
<keyword evidence="2" id="KW-1185">Reference proteome</keyword>
<dbReference type="RefSeq" id="XP_018069026.1">
    <property type="nucleotide sequence ID" value="XM_018205126.1"/>
</dbReference>
<reference evidence="1 2" key="1">
    <citation type="submission" date="2015-10" db="EMBL/GenBank/DDBJ databases">
        <title>Full genome of DAOMC 229536 Phialocephala scopiformis, a fungal endophyte of spruce producing the potent anti-insectan compound rugulosin.</title>
        <authorList>
            <consortium name="DOE Joint Genome Institute"/>
            <person name="Walker A.K."/>
            <person name="Frasz S.L."/>
            <person name="Seifert K.A."/>
            <person name="Miller J.D."/>
            <person name="Mondo S.J."/>
            <person name="Labutti K."/>
            <person name="Lipzen A."/>
            <person name="Dockter R."/>
            <person name="Kennedy M."/>
            <person name="Grigoriev I.V."/>
            <person name="Spatafora J.W."/>
        </authorList>
    </citation>
    <scope>NUCLEOTIDE SEQUENCE [LARGE SCALE GENOMIC DNA]</scope>
    <source>
        <strain evidence="1 2">CBS 120377</strain>
    </source>
</reference>
<dbReference type="Proteomes" id="UP000070700">
    <property type="component" value="Unassembled WGS sequence"/>
</dbReference>
<protein>
    <submittedName>
        <fullName evidence="1">Uncharacterized protein</fullName>
    </submittedName>
</protein>
<proteinExistence type="predicted"/>
<dbReference type="InParanoid" id="A0A194X3C6"/>